<sequence>MEMFMRFLCSDRSTPRTRL</sequence>
<reference evidence="1" key="2">
    <citation type="journal article" date="2015" name="Data Brief">
        <title>Shoot transcriptome of the giant reed, Arundo donax.</title>
        <authorList>
            <person name="Barrero R.A."/>
            <person name="Guerrero F.D."/>
            <person name="Moolhuijzen P."/>
            <person name="Goolsby J.A."/>
            <person name="Tidwell J."/>
            <person name="Bellgard S.E."/>
            <person name="Bellgard M.I."/>
        </authorList>
    </citation>
    <scope>NUCLEOTIDE SEQUENCE</scope>
    <source>
        <tissue evidence="1">Shoot tissue taken approximately 20 cm above the soil surface</tissue>
    </source>
</reference>
<name>A0A0A9A0B2_ARUDO</name>
<protein>
    <submittedName>
        <fullName evidence="1">Uncharacterized protein</fullName>
    </submittedName>
</protein>
<proteinExistence type="predicted"/>
<reference evidence="1" key="1">
    <citation type="submission" date="2014-09" db="EMBL/GenBank/DDBJ databases">
        <authorList>
            <person name="Magalhaes I.L.F."/>
            <person name="Oliveira U."/>
            <person name="Santos F.R."/>
            <person name="Vidigal T.H.D.A."/>
            <person name="Brescovit A.D."/>
            <person name="Santos A.J."/>
        </authorList>
    </citation>
    <scope>NUCLEOTIDE SEQUENCE</scope>
    <source>
        <tissue evidence="1">Shoot tissue taken approximately 20 cm above the soil surface</tissue>
    </source>
</reference>
<organism evidence="1">
    <name type="scientific">Arundo donax</name>
    <name type="common">Giant reed</name>
    <name type="synonym">Donax arundinaceus</name>
    <dbReference type="NCBI Taxonomy" id="35708"/>
    <lineage>
        <taxon>Eukaryota</taxon>
        <taxon>Viridiplantae</taxon>
        <taxon>Streptophyta</taxon>
        <taxon>Embryophyta</taxon>
        <taxon>Tracheophyta</taxon>
        <taxon>Spermatophyta</taxon>
        <taxon>Magnoliopsida</taxon>
        <taxon>Liliopsida</taxon>
        <taxon>Poales</taxon>
        <taxon>Poaceae</taxon>
        <taxon>PACMAD clade</taxon>
        <taxon>Arundinoideae</taxon>
        <taxon>Arundineae</taxon>
        <taxon>Arundo</taxon>
    </lineage>
</organism>
<accession>A0A0A9A0B2</accession>
<dbReference type="AlphaFoldDB" id="A0A0A9A0B2"/>
<evidence type="ECO:0000313" key="1">
    <source>
        <dbReference type="EMBL" id="JAD42450.1"/>
    </source>
</evidence>
<dbReference type="EMBL" id="GBRH01255445">
    <property type="protein sequence ID" value="JAD42450.1"/>
    <property type="molecule type" value="Transcribed_RNA"/>
</dbReference>